<dbReference type="EMBL" id="HAEB01000210">
    <property type="protein sequence ID" value="SBQ46625.1"/>
    <property type="molecule type" value="Transcribed_RNA"/>
</dbReference>
<feature type="non-terminal residue" evidence="1">
    <location>
        <position position="79"/>
    </location>
</feature>
<accession>A0A1A8EIM3</accession>
<evidence type="ECO:0000313" key="1">
    <source>
        <dbReference type="EMBL" id="SBQ46625.1"/>
    </source>
</evidence>
<feature type="non-terminal residue" evidence="1">
    <location>
        <position position="1"/>
    </location>
</feature>
<name>A0A1A8EIM3_9TELE</name>
<organism evidence="1">
    <name type="scientific">Nothobranchius korthausae</name>
    <dbReference type="NCBI Taxonomy" id="1143690"/>
    <lineage>
        <taxon>Eukaryota</taxon>
        <taxon>Metazoa</taxon>
        <taxon>Chordata</taxon>
        <taxon>Craniata</taxon>
        <taxon>Vertebrata</taxon>
        <taxon>Euteleostomi</taxon>
        <taxon>Actinopterygii</taxon>
        <taxon>Neopterygii</taxon>
        <taxon>Teleostei</taxon>
        <taxon>Neoteleostei</taxon>
        <taxon>Acanthomorphata</taxon>
        <taxon>Ovalentaria</taxon>
        <taxon>Atherinomorphae</taxon>
        <taxon>Cyprinodontiformes</taxon>
        <taxon>Nothobranchiidae</taxon>
        <taxon>Nothobranchius</taxon>
    </lineage>
</organism>
<gene>
    <name evidence="1" type="primary">Nfu_g_1_022044</name>
</gene>
<proteinExistence type="predicted"/>
<protein>
    <submittedName>
        <fullName evidence="1">Uncharacterized protein</fullName>
    </submittedName>
</protein>
<dbReference type="AlphaFoldDB" id="A0A1A8EIM3"/>
<reference evidence="1" key="2">
    <citation type="submission" date="2016-06" db="EMBL/GenBank/DDBJ databases">
        <title>The genome of a short-lived fish provides insights into sex chromosome evolution and the genetic control of aging.</title>
        <authorList>
            <person name="Reichwald K."/>
            <person name="Felder M."/>
            <person name="Petzold A."/>
            <person name="Koch P."/>
            <person name="Groth M."/>
            <person name="Platzer M."/>
        </authorList>
    </citation>
    <scope>NUCLEOTIDE SEQUENCE</scope>
    <source>
        <tissue evidence="1">Brain</tissue>
    </source>
</reference>
<reference evidence="1" key="1">
    <citation type="submission" date="2016-05" db="EMBL/GenBank/DDBJ databases">
        <authorList>
            <person name="Lavstsen T."/>
            <person name="Jespersen J.S."/>
        </authorList>
    </citation>
    <scope>NUCLEOTIDE SEQUENCE</scope>
    <source>
        <tissue evidence="1">Brain</tissue>
    </source>
</reference>
<sequence>RHGPISATRGRELAGRAKCAKCYSKPRCKFYSWVSKAGRTLCDFFTRSTQLQLKLYDFLAGQISRVMRSHCTTQFLDAT</sequence>